<dbReference type="InterPro" id="IPR035996">
    <property type="entry name" value="4pyrrol_Methylase_sf"/>
</dbReference>
<comment type="catalytic activity">
    <reaction evidence="6">
        <text>cytidine(1402) in 16S rRNA + S-adenosyl-L-methionine = 2'-O-methylcytidine(1402) in 16S rRNA + S-adenosyl-L-homocysteine + H(+)</text>
        <dbReference type="Rhea" id="RHEA:42924"/>
        <dbReference type="Rhea" id="RHEA-COMP:10285"/>
        <dbReference type="Rhea" id="RHEA-COMP:10286"/>
        <dbReference type="ChEBI" id="CHEBI:15378"/>
        <dbReference type="ChEBI" id="CHEBI:57856"/>
        <dbReference type="ChEBI" id="CHEBI:59789"/>
        <dbReference type="ChEBI" id="CHEBI:74495"/>
        <dbReference type="ChEBI" id="CHEBI:82748"/>
        <dbReference type="EC" id="2.1.1.198"/>
    </reaction>
</comment>
<dbReference type="PANTHER" id="PTHR46111:SF1">
    <property type="entry name" value="RIBOSOMAL RNA SMALL SUBUNIT METHYLTRANSFERASE I"/>
    <property type="match status" value="1"/>
</dbReference>
<dbReference type="FunFam" id="3.30.950.10:FF:000002">
    <property type="entry name" value="Ribosomal RNA small subunit methyltransferase I"/>
    <property type="match status" value="1"/>
</dbReference>
<dbReference type="PIRSF" id="PIRSF005917">
    <property type="entry name" value="MTase_YraL"/>
    <property type="match status" value="1"/>
</dbReference>
<dbReference type="InterPro" id="IPR000878">
    <property type="entry name" value="4pyrrol_Mease"/>
</dbReference>
<dbReference type="Gene3D" id="3.40.1010.10">
    <property type="entry name" value="Cobalt-precorrin-4 Transmethylase, Domain 1"/>
    <property type="match status" value="1"/>
</dbReference>
<evidence type="ECO:0000256" key="4">
    <source>
        <dbReference type="ARBA" id="ARBA00022679"/>
    </source>
</evidence>
<dbReference type="OrthoDB" id="9809084at2"/>
<dbReference type="GO" id="GO:0070677">
    <property type="term" value="F:rRNA (cytosine-2'-O-)-methyltransferase activity"/>
    <property type="evidence" value="ECO:0007669"/>
    <property type="project" value="UniProtKB-UniRule"/>
</dbReference>
<accession>A0A060M2F3</accession>
<evidence type="ECO:0000256" key="5">
    <source>
        <dbReference type="ARBA" id="ARBA00022691"/>
    </source>
</evidence>
<dbReference type="InterPro" id="IPR008189">
    <property type="entry name" value="rRNA_ssu_MeTfrase_I"/>
</dbReference>
<gene>
    <name evidence="6" type="primary">rsmI</name>
    <name evidence="8" type="ORF">BleG1_4047</name>
</gene>
<sequence length="290" mass="32718">MIEQKSYPLDGGGLYLVPTPIGNLEDMTVRAIRILKEADYIAAEDTRQTKKLTNHFEISTPLLSYHEHNKYKAGKELVEKIKAGAVVALVTDAGMPGISDPGEDLVTLCLEEKLSVLSLPGPNAAITALVASGLSTKSFLFIGFLPRGKKERKLELERLQKQTDTVIFYEAPHRLNQTLQAIYDVFGNRNIVLARELTKRYEEYNRGTVEEALEWIKTGQVKGEFCLCVEGYNGENQEAETEWYDALTDIQHVKHYVELGLSEKEAIKQVASDRGLVKRELYQQYHEAKK</sequence>
<keyword evidence="1 6" id="KW-0963">Cytoplasm</keyword>
<organism evidence="8 9">
    <name type="scientific">Shouchella lehensis G1</name>
    <dbReference type="NCBI Taxonomy" id="1246626"/>
    <lineage>
        <taxon>Bacteria</taxon>
        <taxon>Bacillati</taxon>
        <taxon>Bacillota</taxon>
        <taxon>Bacilli</taxon>
        <taxon>Bacillales</taxon>
        <taxon>Bacillaceae</taxon>
        <taxon>Shouchella</taxon>
    </lineage>
</organism>
<dbReference type="InterPro" id="IPR014776">
    <property type="entry name" value="4pyrrole_Mease_sub2"/>
</dbReference>
<proteinExistence type="inferred from homology"/>
<dbReference type="GO" id="GO:0005737">
    <property type="term" value="C:cytoplasm"/>
    <property type="evidence" value="ECO:0007669"/>
    <property type="project" value="UniProtKB-SubCell"/>
</dbReference>
<dbReference type="eggNOG" id="COG0313">
    <property type="taxonomic scope" value="Bacteria"/>
</dbReference>
<evidence type="ECO:0000256" key="3">
    <source>
        <dbReference type="ARBA" id="ARBA00022603"/>
    </source>
</evidence>
<dbReference type="PANTHER" id="PTHR46111">
    <property type="entry name" value="RIBOSOMAL RNA SMALL SUBUNIT METHYLTRANSFERASE I"/>
    <property type="match status" value="1"/>
</dbReference>
<reference evidence="8 9" key="1">
    <citation type="journal article" date="2014" name="Gene">
        <title>A comparative genomic analysis of the alkalitolerant soil bacterium Bacillus lehensis G1.</title>
        <authorList>
            <person name="Noor Y.M."/>
            <person name="Samsulrizal N.H."/>
            <person name="Jema'on N.A."/>
            <person name="Low K.O."/>
            <person name="Ramli A.N."/>
            <person name="Alias N.I."/>
            <person name="Damis S.I."/>
            <person name="Fuzi S.F."/>
            <person name="Isa M.N."/>
            <person name="Murad A.M."/>
            <person name="Raih M.F."/>
            <person name="Bakar F.D."/>
            <person name="Najimudin N."/>
            <person name="Mahadi N.M."/>
            <person name="Illias R.M."/>
        </authorList>
    </citation>
    <scope>NUCLEOTIDE SEQUENCE [LARGE SCALE GENOMIC DNA]</scope>
    <source>
        <strain evidence="8 9">G1</strain>
    </source>
</reference>
<dbReference type="InterPro" id="IPR014777">
    <property type="entry name" value="4pyrrole_Mease_sub1"/>
</dbReference>
<dbReference type="STRING" id="1246626.BleG1_4047"/>
<evidence type="ECO:0000256" key="2">
    <source>
        <dbReference type="ARBA" id="ARBA00022552"/>
    </source>
</evidence>
<dbReference type="AlphaFoldDB" id="A0A060M2F3"/>
<keyword evidence="3 6" id="KW-0489">Methyltransferase</keyword>
<dbReference type="SUPFAM" id="SSF53790">
    <property type="entry name" value="Tetrapyrrole methylase"/>
    <property type="match status" value="1"/>
</dbReference>
<dbReference type="Pfam" id="PF00590">
    <property type="entry name" value="TP_methylase"/>
    <property type="match status" value="1"/>
</dbReference>
<dbReference type="KEGG" id="ble:BleG1_4047"/>
<name>A0A060M2F3_9BACI</name>
<dbReference type="EC" id="2.1.1.198" evidence="6"/>
<feature type="domain" description="Tetrapyrrole methylase" evidence="7">
    <location>
        <begin position="14"/>
        <end position="212"/>
    </location>
</feature>
<evidence type="ECO:0000256" key="6">
    <source>
        <dbReference type="HAMAP-Rule" id="MF_01877"/>
    </source>
</evidence>
<dbReference type="NCBIfam" id="TIGR00096">
    <property type="entry name" value="16S rRNA (cytidine(1402)-2'-O)-methyltransferase"/>
    <property type="match status" value="1"/>
</dbReference>
<comment type="function">
    <text evidence="6">Catalyzes the 2'-O-methylation of the ribose of cytidine 1402 (C1402) in 16S rRNA.</text>
</comment>
<dbReference type="Gene3D" id="3.30.950.10">
    <property type="entry name" value="Methyltransferase, Cobalt-precorrin-4 Transmethylase, Domain 2"/>
    <property type="match status" value="1"/>
</dbReference>
<dbReference type="HAMAP" id="MF_01877">
    <property type="entry name" value="16SrRNA_methyltr_I"/>
    <property type="match status" value="1"/>
</dbReference>
<protein>
    <recommendedName>
        <fullName evidence="6">Ribosomal RNA small subunit methyltransferase I</fullName>
        <ecNumber evidence="6">2.1.1.198</ecNumber>
    </recommendedName>
    <alternativeName>
        <fullName evidence="6">16S rRNA 2'-O-ribose C1402 methyltransferase</fullName>
    </alternativeName>
    <alternativeName>
        <fullName evidence="6">rRNA (cytidine-2'-O-)-methyltransferase RsmI</fullName>
    </alternativeName>
</protein>
<dbReference type="Proteomes" id="UP000027142">
    <property type="component" value="Chromosome"/>
</dbReference>
<dbReference type="EMBL" id="CP003923">
    <property type="protein sequence ID" value="AIC96582.1"/>
    <property type="molecule type" value="Genomic_DNA"/>
</dbReference>
<evidence type="ECO:0000313" key="9">
    <source>
        <dbReference type="Proteomes" id="UP000027142"/>
    </source>
</evidence>
<comment type="similarity">
    <text evidence="6">Belongs to the methyltransferase superfamily. RsmI family.</text>
</comment>
<evidence type="ECO:0000259" key="7">
    <source>
        <dbReference type="Pfam" id="PF00590"/>
    </source>
</evidence>
<keyword evidence="2 6" id="KW-0698">rRNA processing</keyword>
<evidence type="ECO:0000256" key="1">
    <source>
        <dbReference type="ARBA" id="ARBA00022490"/>
    </source>
</evidence>
<dbReference type="RefSeq" id="WP_038484842.1">
    <property type="nucleotide sequence ID" value="NZ_CP003923.1"/>
</dbReference>
<keyword evidence="5 6" id="KW-0949">S-adenosyl-L-methionine</keyword>
<keyword evidence="9" id="KW-1185">Reference proteome</keyword>
<dbReference type="HOGENOM" id="CLU_044779_1_0_9"/>
<dbReference type="FunFam" id="3.40.1010.10:FF:000002">
    <property type="entry name" value="Ribosomal RNA small subunit methyltransferase I"/>
    <property type="match status" value="1"/>
</dbReference>
<evidence type="ECO:0000313" key="8">
    <source>
        <dbReference type="EMBL" id="AIC96582.1"/>
    </source>
</evidence>
<dbReference type="CDD" id="cd11648">
    <property type="entry name" value="RsmI"/>
    <property type="match status" value="1"/>
</dbReference>
<dbReference type="PATRIC" id="fig|1246626.3.peg.4032"/>
<comment type="subcellular location">
    <subcellularLocation>
        <location evidence="6">Cytoplasm</location>
    </subcellularLocation>
</comment>
<keyword evidence="4 6" id="KW-0808">Transferase</keyword>